<name>A0A495XX47_9MICO</name>
<evidence type="ECO:0000313" key="3">
    <source>
        <dbReference type="Proteomes" id="UP000278440"/>
    </source>
</evidence>
<dbReference type="AlphaFoldDB" id="A0A495XX47"/>
<dbReference type="InterPro" id="IPR002881">
    <property type="entry name" value="DUF58"/>
</dbReference>
<dbReference type="PANTHER" id="PTHR33608">
    <property type="entry name" value="BLL2464 PROTEIN"/>
    <property type="match status" value="1"/>
</dbReference>
<sequence>MARVTSARRSERELGRWAPTAAHVRAALLAAGAAVLAVLGRRADLLVLVAPLAVAAGWGHLARPRVTSRATARVVTPTLREGEATQLVVRVDPVPPGVDAVALVARAPWVERLPGPGVVHLDARGTGRAAVRSTRWGRRRLGTVSVCLTSEWGAFQAGPVDLPDLGTATLPVPATFDSSAPTPHPDGIVGAHRSARPGSGTEFSTIRAFQPGDRLRRIHWPTSTRTGSLHVSSTYSDEDAHVVLIVDALSDLGPREGVDGRPTSLDLTVRAAGAISQHVLRTNDRLTLRTVGAADVPVLRSGSGTNHLRRVLDVLASISPASERRDDGERAVRSVEAAALCLVLSPLVDPTMVDVAHRLAARGLTVVVVDTFPPHLVAADADRYSALSWRLRLLAREAQVSGLVGRGIPVVPWRGPGSLDQVLRDLARRSAAPRMARR</sequence>
<dbReference type="Pfam" id="PF01882">
    <property type="entry name" value="DUF58"/>
    <property type="match status" value="1"/>
</dbReference>
<organism evidence="2 3">
    <name type="scientific">Terracoccus luteus</name>
    <dbReference type="NCBI Taxonomy" id="53356"/>
    <lineage>
        <taxon>Bacteria</taxon>
        <taxon>Bacillati</taxon>
        <taxon>Actinomycetota</taxon>
        <taxon>Actinomycetes</taxon>
        <taxon>Micrococcales</taxon>
        <taxon>Intrasporangiaceae</taxon>
        <taxon>Terracoccus</taxon>
    </lineage>
</organism>
<dbReference type="PANTHER" id="PTHR33608:SF14">
    <property type="entry name" value="POSSIBLE CONSERVED SECRETED PROTEIN"/>
    <property type="match status" value="1"/>
</dbReference>
<proteinExistence type="predicted"/>
<comment type="caution">
    <text evidence="2">The sequence shown here is derived from an EMBL/GenBank/DDBJ whole genome shotgun (WGS) entry which is preliminary data.</text>
</comment>
<reference evidence="2 3" key="1">
    <citation type="submission" date="2018-10" db="EMBL/GenBank/DDBJ databases">
        <title>Sequencing the genomes of 1000 actinobacteria strains.</title>
        <authorList>
            <person name="Klenk H.-P."/>
        </authorList>
    </citation>
    <scope>NUCLEOTIDE SEQUENCE [LARGE SCALE GENOMIC DNA]</scope>
    <source>
        <strain evidence="2 3">DSM 44267</strain>
    </source>
</reference>
<evidence type="ECO:0000259" key="1">
    <source>
        <dbReference type="Pfam" id="PF01882"/>
    </source>
</evidence>
<protein>
    <submittedName>
        <fullName evidence="2">Uncharacterized protein (DUF58 family)</fullName>
    </submittedName>
</protein>
<keyword evidence="3" id="KW-1185">Reference proteome</keyword>
<feature type="domain" description="DUF58" evidence="1">
    <location>
        <begin position="206"/>
        <end position="368"/>
    </location>
</feature>
<gene>
    <name evidence="2" type="ORF">DFJ68_0476</name>
</gene>
<dbReference type="EMBL" id="RBXT01000001">
    <property type="protein sequence ID" value="RKT77063.1"/>
    <property type="molecule type" value="Genomic_DNA"/>
</dbReference>
<dbReference type="Proteomes" id="UP000278440">
    <property type="component" value="Unassembled WGS sequence"/>
</dbReference>
<dbReference type="OrthoDB" id="9776116at2"/>
<accession>A0A495XX47</accession>
<evidence type="ECO:0000313" key="2">
    <source>
        <dbReference type="EMBL" id="RKT77063.1"/>
    </source>
</evidence>